<dbReference type="AlphaFoldDB" id="A0A132B7B2"/>
<dbReference type="CDD" id="cd18186">
    <property type="entry name" value="BTB_POZ_ZBTB_KLHL-like"/>
    <property type="match status" value="1"/>
</dbReference>
<dbReference type="EMBL" id="KQ947436">
    <property type="protein sequence ID" value="KUJ08295.1"/>
    <property type="molecule type" value="Genomic_DNA"/>
</dbReference>
<feature type="compositionally biased region" description="Basic and acidic residues" evidence="1">
    <location>
        <begin position="42"/>
        <end position="53"/>
    </location>
</feature>
<evidence type="ECO:0000313" key="3">
    <source>
        <dbReference type="EMBL" id="KUJ08295.1"/>
    </source>
</evidence>
<dbReference type="InterPro" id="IPR000210">
    <property type="entry name" value="BTB/POZ_dom"/>
</dbReference>
<evidence type="ECO:0000256" key="1">
    <source>
        <dbReference type="SAM" id="MobiDB-lite"/>
    </source>
</evidence>
<accession>A0A132B7B2</accession>
<feature type="region of interest" description="Disordered" evidence="1">
    <location>
        <begin position="1"/>
        <end position="66"/>
    </location>
</feature>
<dbReference type="SMART" id="SM00225">
    <property type="entry name" value="BTB"/>
    <property type="match status" value="1"/>
</dbReference>
<keyword evidence="4" id="KW-1185">Reference proteome</keyword>
<dbReference type="RefSeq" id="XP_018062650.1">
    <property type="nucleotide sequence ID" value="XM_018218961.1"/>
</dbReference>
<dbReference type="PANTHER" id="PTHR47843:SF2">
    <property type="entry name" value="BTB DOMAIN-CONTAINING PROTEIN"/>
    <property type="match status" value="1"/>
</dbReference>
<dbReference type="InterPro" id="IPR011333">
    <property type="entry name" value="SKP1/BTB/POZ_sf"/>
</dbReference>
<dbReference type="PANTHER" id="PTHR47843">
    <property type="entry name" value="BTB DOMAIN-CONTAINING PROTEIN-RELATED"/>
    <property type="match status" value="1"/>
</dbReference>
<dbReference type="Proteomes" id="UP000070700">
    <property type="component" value="Unassembled WGS sequence"/>
</dbReference>
<dbReference type="KEGG" id="psco:LY89DRAFT_725196"/>
<dbReference type="InParanoid" id="A0A132B7B2"/>
<dbReference type="STRING" id="149040.A0A132B7B2"/>
<evidence type="ECO:0000259" key="2">
    <source>
        <dbReference type="PROSITE" id="PS50097"/>
    </source>
</evidence>
<dbReference type="PROSITE" id="PS50097">
    <property type="entry name" value="BTB"/>
    <property type="match status" value="1"/>
</dbReference>
<dbReference type="GeneID" id="28828687"/>
<dbReference type="Pfam" id="PF00651">
    <property type="entry name" value="BTB"/>
    <property type="match status" value="1"/>
</dbReference>
<dbReference type="OrthoDB" id="6359816at2759"/>
<dbReference type="SUPFAM" id="SSF54695">
    <property type="entry name" value="POZ domain"/>
    <property type="match status" value="1"/>
</dbReference>
<name>A0A132B7B2_MOLSC</name>
<organism evidence="3 4">
    <name type="scientific">Mollisia scopiformis</name>
    <name type="common">Conifer needle endophyte fungus</name>
    <name type="synonym">Phialocephala scopiformis</name>
    <dbReference type="NCBI Taxonomy" id="149040"/>
    <lineage>
        <taxon>Eukaryota</taxon>
        <taxon>Fungi</taxon>
        <taxon>Dikarya</taxon>
        <taxon>Ascomycota</taxon>
        <taxon>Pezizomycotina</taxon>
        <taxon>Leotiomycetes</taxon>
        <taxon>Helotiales</taxon>
        <taxon>Mollisiaceae</taxon>
        <taxon>Mollisia</taxon>
    </lineage>
</organism>
<dbReference type="Gene3D" id="3.30.710.10">
    <property type="entry name" value="Potassium Channel Kv1.1, Chain A"/>
    <property type="match status" value="1"/>
</dbReference>
<sequence>MTSKGGPTELKKAPAQTLTTKKISRREESMASASDLPAQKKQKTEPDSMEKSVGKPQQTVAPKQKRNAFSESLGFDTIVILVGEDKYPYTLHKSRLCAISDFFEKAFTGLFKEANEKQMILNDVDIATFDGFVEWLYQNSISLSDKPKTEAKLDFLLDVYILADMIMSEALKNFAMDKIQDTMYDAAHVHLNYEGSILNPTKLRGVLSLASVQRVFENTTSSRDAPIRQYCAALASHWIIRGGDAKHVAGYFMIDGFVEEFSDYQTSTRHKVFGFEHEDYGPRIRDDPRISGEHPVETECGDMPIGHEICHFHIHRESGKCMSITNWVDHRHCPECYSD</sequence>
<evidence type="ECO:0000313" key="4">
    <source>
        <dbReference type="Proteomes" id="UP000070700"/>
    </source>
</evidence>
<gene>
    <name evidence="3" type="ORF">LY89DRAFT_725196</name>
</gene>
<proteinExistence type="predicted"/>
<protein>
    <recommendedName>
        <fullName evidence="2">BTB domain-containing protein</fullName>
    </recommendedName>
</protein>
<feature type="domain" description="BTB" evidence="2">
    <location>
        <begin position="76"/>
        <end position="145"/>
    </location>
</feature>
<reference evidence="3 4" key="1">
    <citation type="submission" date="2015-10" db="EMBL/GenBank/DDBJ databases">
        <title>Full genome of DAOMC 229536 Phialocephala scopiformis, a fungal endophyte of spruce producing the potent anti-insectan compound rugulosin.</title>
        <authorList>
            <consortium name="DOE Joint Genome Institute"/>
            <person name="Walker A.K."/>
            <person name="Frasz S.L."/>
            <person name="Seifert K.A."/>
            <person name="Miller J.D."/>
            <person name="Mondo S.J."/>
            <person name="Labutti K."/>
            <person name="Lipzen A."/>
            <person name="Dockter R."/>
            <person name="Kennedy M."/>
            <person name="Grigoriev I.V."/>
            <person name="Spatafora J.W."/>
        </authorList>
    </citation>
    <scope>NUCLEOTIDE SEQUENCE [LARGE SCALE GENOMIC DNA]</scope>
    <source>
        <strain evidence="3 4">CBS 120377</strain>
    </source>
</reference>